<dbReference type="RefSeq" id="WP_238185182.1">
    <property type="nucleotide sequence ID" value="NZ_BPRB01000342.1"/>
</dbReference>
<name>A0ABQ4U6Q2_9HYPH</name>
<evidence type="ECO:0000256" key="1">
    <source>
        <dbReference type="SAM" id="MobiDB-lite"/>
    </source>
</evidence>
<protein>
    <submittedName>
        <fullName evidence="2">Uncharacterized protein</fullName>
    </submittedName>
</protein>
<proteinExistence type="predicted"/>
<evidence type="ECO:0000313" key="3">
    <source>
        <dbReference type="Proteomes" id="UP001055057"/>
    </source>
</evidence>
<keyword evidence="3" id="KW-1185">Reference proteome</keyword>
<reference evidence="2" key="2">
    <citation type="submission" date="2021-08" db="EMBL/GenBank/DDBJ databases">
        <authorList>
            <person name="Tani A."/>
            <person name="Ola A."/>
            <person name="Ogura Y."/>
            <person name="Katsura K."/>
            <person name="Hayashi T."/>
        </authorList>
    </citation>
    <scope>NUCLEOTIDE SEQUENCE</scope>
    <source>
        <strain evidence="2">DSM 23632</strain>
    </source>
</reference>
<dbReference type="EMBL" id="BPRB01000342">
    <property type="protein sequence ID" value="GJE62547.1"/>
    <property type="molecule type" value="Genomic_DNA"/>
</dbReference>
<dbReference type="Proteomes" id="UP001055057">
    <property type="component" value="Unassembled WGS sequence"/>
</dbReference>
<feature type="region of interest" description="Disordered" evidence="1">
    <location>
        <begin position="1"/>
        <end position="22"/>
    </location>
</feature>
<accession>A0ABQ4U6Q2</accession>
<sequence>MTNVIRPTFGKGRPEPSAPTSEPIAEYVPLRVYGTVAGFLVALMRDDAGPEGSTLKVVVGPVAGNSVEAVAVYPADGNSEIDAEACGLAVLRALEVVEAGGGANGALGR</sequence>
<evidence type="ECO:0000313" key="2">
    <source>
        <dbReference type="EMBL" id="GJE62547.1"/>
    </source>
</evidence>
<reference evidence="2" key="1">
    <citation type="journal article" date="2021" name="Front. Microbiol.">
        <title>Comprehensive Comparative Genomics and Phenotyping of Methylobacterium Species.</title>
        <authorList>
            <person name="Alessa O."/>
            <person name="Ogura Y."/>
            <person name="Fujitani Y."/>
            <person name="Takami H."/>
            <person name="Hayashi T."/>
            <person name="Sahin N."/>
            <person name="Tani A."/>
        </authorList>
    </citation>
    <scope>NUCLEOTIDE SEQUENCE</scope>
    <source>
        <strain evidence="2">DSM 23632</strain>
    </source>
</reference>
<comment type="caution">
    <text evidence="2">The sequence shown here is derived from an EMBL/GenBank/DDBJ whole genome shotgun (WGS) entry which is preliminary data.</text>
</comment>
<gene>
    <name evidence="2" type="ORF">MPOCJGCO_4680</name>
</gene>
<organism evidence="2 3">
    <name type="scientific">Methylobacterium trifolii</name>
    <dbReference type="NCBI Taxonomy" id="1003092"/>
    <lineage>
        <taxon>Bacteria</taxon>
        <taxon>Pseudomonadati</taxon>
        <taxon>Pseudomonadota</taxon>
        <taxon>Alphaproteobacteria</taxon>
        <taxon>Hyphomicrobiales</taxon>
        <taxon>Methylobacteriaceae</taxon>
        <taxon>Methylobacterium</taxon>
    </lineage>
</organism>